<dbReference type="OrthoDB" id="5346979at2759"/>
<reference evidence="3 4" key="1">
    <citation type="journal article" date="2014" name="PLoS Genet.">
        <title>Analysis of the Phlebiopsis gigantea genome, transcriptome and secretome provides insight into its pioneer colonization strategies of wood.</title>
        <authorList>
            <person name="Hori C."/>
            <person name="Ishida T."/>
            <person name="Igarashi K."/>
            <person name="Samejima M."/>
            <person name="Suzuki H."/>
            <person name="Master E."/>
            <person name="Ferreira P."/>
            <person name="Ruiz-Duenas F.J."/>
            <person name="Held B."/>
            <person name="Canessa P."/>
            <person name="Larrondo L.F."/>
            <person name="Schmoll M."/>
            <person name="Druzhinina I.S."/>
            <person name="Kubicek C.P."/>
            <person name="Gaskell J.A."/>
            <person name="Kersten P."/>
            <person name="St John F."/>
            <person name="Glasner J."/>
            <person name="Sabat G."/>
            <person name="Splinter BonDurant S."/>
            <person name="Syed K."/>
            <person name="Yadav J."/>
            <person name="Mgbeahuruike A.C."/>
            <person name="Kovalchuk A."/>
            <person name="Asiegbu F.O."/>
            <person name="Lackner G."/>
            <person name="Hoffmeister D."/>
            <person name="Rencoret J."/>
            <person name="Gutierrez A."/>
            <person name="Sun H."/>
            <person name="Lindquist E."/>
            <person name="Barry K."/>
            <person name="Riley R."/>
            <person name="Grigoriev I.V."/>
            <person name="Henrissat B."/>
            <person name="Kues U."/>
            <person name="Berka R.M."/>
            <person name="Martinez A.T."/>
            <person name="Covert S.F."/>
            <person name="Blanchette R.A."/>
            <person name="Cullen D."/>
        </authorList>
    </citation>
    <scope>NUCLEOTIDE SEQUENCE [LARGE SCALE GENOMIC DNA]</scope>
    <source>
        <strain evidence="3 4">11061_1 CR5-6</strain>
    </source>
</reference>
<feature type="transmembrane region" description="Helical" evidence="2">
    <location>
        <begin position="25"/>
        <end position="49"/>
    </location>
</feature>
<dbReference type="EMBL" id="KN840443">
    <property type="protein sequence ID" value="KIP11818.1"/>
    <property type="molecule type" value="Genomic_DNA"/>
</dbReference>
<evidence type="ECO:0000256" key="2">
    <source>
        <dbReference type="SAM" id="Phobius"/>
    </source>
</evidence>
<feature type="region of interest" description="Disordered" evidence="1">
    <location>
        <begin position="1"/>
        <end position="20"/>
    </location>
</feature>
<evidence type="ECO:0008006" key="5">
    <source>
        <dbReference type="Google" id="ProtNLM"/>
    </source>
</evidence>
<evidence type="ECO:0000313" key="4">
    <source>
        <dbReference type="Proteomes" id="UP000053257"/>
    </source>
</evidence>
<keyword evidence="4" id="KW-1185">Reference proteome</keyword>
<gene>
    <name evidence="3" type="ORF">PHLGIDRAFT_114145</name>
</gene>
<dbReference type="HOGENOM" id="CLU_077466_0_0_1"/>
<keyword evidence="2" id="KW-0472">Membrane</keyword>
<name>A0A0C3PVF2_PHLG1</name>
<feature type="region of interest" description="Disordered" evidence="1">
    <location>
        <begin position="55"/>
        <end position="89"/>
    </location>
</feature>
<sequence>MSAHRQEQRQQLTSHSRTEQTAKNAAFAGLGPGVTPLTTAALVVPVVLLKRHRATALSKAAPPPPRRTSTVGGVIPNTPAPARPVTTTPRVPQAALSVSSAQAADDFNGALYSAKAFGYATLMVLTGGAVTVWGVKTYMGVKDTQEFADRMRYIVRTKLPAFSSRLYRAPEEDDHTATLWNSPDTVGEAPAIALDPNAQWSWPDAERRLTTAFETGGFSGWARVALQELEAEGQAERRKRGHE</sequence>
<feature type="compositionally biased region" description="Polar residues" evidence="1">
    <location>
        <begin position="9"/>
        <end position="20"/>
    </location>
</feature>
<organism evidence="3 4">
    <name type="scientific">Phlebiopsis gigantea (strain 11061_1 CR5-6)</name>
    <name type="common">White-rot fungus</name>
    <name type="synonym">Peniophora gigantea</name>
    <dbReference type="NCBI Taxonomy" id="745531"/>
    <lineage>
        <taxon>Eukaryota</taxon>
        <taxon>Fungi</taxon>
        <taxon>Dikarya</taxon>
        <taxon>Basidiomycota</taxon>
        <taxon>Agaricomycotina</taxon>
        <taxon>Agaricomycetes</taxon>
        <taxon>Polyporales</taxon>
        <taxon>Phanerochaetaceae</taxon>
        <taxon>Phlebiopsis</taxon>
    </lineage>
</organism>
<evidence type="ECO:0000256" key="1">
    <source>
        <dbReference type="SAM" id="MobiDB-lite"/>
    </source>
</evidence>
<accession>A0A0C3PVF2</accession>
<proteinExistence type="predicted"/>
<keyword evidence="2" id="KW-1133">Transmembrane helix</keyword>
<keyword evidence="2" id="KW-0812">Transmembrane</keyword>
<dbReference type="AlphaFoldDB" id="A0A0C3PVF2"/>
<evidence type="ECO:0000313" key="3">
    <source>
        <dbReference type="EMBL" id="KIP11818.1"/>
    </source>
</evidence>
<dbReference type="Proteomes" id="UP000053257">
    <property type="component" value="Unassembled WGS sequence"/>
</dbReference>
<protein>
    <recommendedName>
        <fullName evidence="5">Transmembrane protein 242</fullName>
    </recommendedName>
</protein>